<proteinExistence type="predicted"/>
<dbReference type="Proteomes" id="UP001138997">
    <property type="component" value="Unassembled WGS sequence"/>
</dbReference>
<dbReference type="RefSeq" id="WP_231450045.1">
    <property type="nucleotide sequence ID" value="NZ_JAJOMB010000048.1"/>
</dbReference>
<evidence type="ECO:0000256" key="1">
    <source>
        <dbReference type="SAM" id="Phobius"/>
    </source>
</evidence>
<keyword evidence="1" id="KW-0812">Transmembrane</keyword>
<keyword evidence="1" id="KW-0472">Membrane</keyword>
<feature type="transmembrane region" description="Helical" evidence="1">
    <location>
        <begin position="33"/>
        <end position="52"/>
    </location>
</feature>
<keyword evidence="3" id="KW-1185">Reference proteome</keyword>
<reference evidence="2" key="1">
    <citation type="submission" date="2021-11" db="EMBL/GenBank/DDBJ databases">
        <title>Streptomyces corallinus and Kineosporia corallina sp. nov., two new coral-derived marine actinobacteria.</title>
        <authorList>
            <person name="Buangrab K."/>
            <person name="Sutthacheep M."/>
            <person name="Yeemin T."/>
            <person name="Harunari E."/>
            <person name="Igarashi Y."/>
            <person name="Sripreechasak P."/>
            <person name="Kanchanasin P."/>
            <person name="Tanasupawat S."/>
            <person name="Phongsopitanun W."/>
        </authorList>
    </citation>
    <scope>NUCLEOTIDE SEQUENCE</scope>
    <source>
        <strain evidence="2">JCM 31032</strain>
    </source>
</reference>
<protein>
    <submittedName>
        <fullName evidence="2">Uncharacterized protein</fullName>
    </submittedName>
</protein>
<gene>
    <name evidence="2" type="ORF">LR394_40525</name>
</gene>
<name>A0A9X1NN64_9ACTN</name>
<accession>A0A9X1NN64</accession>
<sequence length="53" mass="5461">MPSRSSLALVVAILAAVFWLLHRAVARDARTVLAIAAVLTATAGLLSAVATFL</sequence>
<evidence type="ECO:0000313" key="3">
    <source>
        <dbReference type="Proteomes" id="UP001138997"/>
    </source>
</evidence>
<organism evidence="2 3">
    <name type="scientific">Kineosporia babensis</name>
    <dbReference type="NCBI Taxonomy" id="499548"/>
    <lineage>
        <taxon>Bacteria</taxon>
        <taxon>Bacillati</taxon>
        <taxon>Actinomycetota</taxon>
        <taxon>Actinomycetes</taxon>
        <taxon>Kineosporiales</taxon>
        <taxon>Kineosporiaceae</taxon>
        <taxon>Kineosporia</taxon>
    </lineage>
</organism>
<evidence type="ECO:0000313" key="2">
    <source>
        <dbReference type="EMBL" id="MCD5317195.1"/>
    </source>
</evidence>
<dbReference type="AlphaFoldDB" id="A0A9X1NN64"/>
<comment type="caution">
    <text evidence="2">The sequence shown here is derived from an EMBL/GenBank/DDBJ whole genome shotgun (WGS) entry which is preliminary data.</text>
</comment>
<dbReference type="EMBL" id="JAJOMB010000048">
    <property type="protein sequence ID" value="MCD5317195.1"/>
    <property type="molecule type" value="Genomic_DNA"/>
</dbReference>
<keyword evidence="1" id="KW-1133">Transmembrane helix</keyword>